<feature type="domain" description="Knr4/Smi1-like" evidence="1">
    <location>
        <begin position="27"/>
        <end position="151"/>
    </location>
</feature>
<evidence type="ECO:0000313" key="3">
    <source>
        <dbReference type="Proteomes" id="UP000449906"/>
    </source>
</evidence>
<accession>A0A7J5DSW0</accession>
<gene>
    <name evidence="2" type="ORF">F9L07_22145</name>
</gene>
<sequence>MGAFDGVDWAGFWDDGDYSRTTYTEPAPSDTLVAEIEAELGVRLPAAYVELARLRNGGGVERGWIGGIYAIGRTARHSLCGAAGSAFWQQEWGYPAIGVCFADTPSAGHEQYVLDYRDCGPGGEPRVVHVDQERDYAITPVADDFAAFVRGLLAVEDDEEAEAAEQLADDLDTVQHGTLSPVVQRAIAAAGVPEAERWIRRLGERIVRDKGFFALHADPQSFLMYDAMFWLYGHLATATSRDDFVHRAEGQTGYDRPCYELMVPTTFVAEPYGFTTAGWAPGFLDDWWDHRTEAEAIVAVDGGFRFAPAYATQLVRVLGAL</sequence>
<dbReference type="EMBL" id="WBVM01000003">
    <property type="protein sequence ID" value="KAB2808229.1"/>
    <property type="molecule type" value="Genomic_DNA"/>
</dbReference>
<dbReference type="Gene3D" id="3.40.1580.10">
    <property type="entry name" value="SMI1/KNR4-like"/>
    <property type="match status" value="1"/>
</dbReference>
<dbReference type="Pfam" id="PF09346">
    <property type="entry name" value="SMI1_KNR4"/>
    <property type="match status" value="1"/>
</dbReference>
<organism evidence="2 3">
    <name type="scientific">Nocardioides simplex</name>
    <name type="common">Arthrobacter simplex</name>
    <dbReference type="NCBI Taxonomy" id="2045"/>
    <lineage>
        <taxon>Bacteria</taxon>
        <taxon>Bacillati</taxon>
        <taxon>Actinomycetota</taxon>
        <taxon>Actinomycetes</taxon>
        <taxon>Propionibacteriales</taxon>
        <taxon>Nocardioidaceae</taxon>
        <taxon>Pimelobacter</taxon>
    </lineage>
</organism>
<evidence type="ECO:0000313" key="2">
    <source>
        <dbReference type="EMBL" id="KAB2808229.1"/>
    </source>
</evidence>
<dbReference type="Proteomes" id="UP000449906">
    <property type="component" value="Unassembled WGS sequence"/>
</dbReference>
<dbReference type="InterPro" id="IPR018958">
    <property type="entry name" value="Knr4/Smi1-like_dom"/>
</dbReference>
<evidence type="ECO:0000259" key="1">
    <source>
        <dbReference type="SMART" id="SM00860"/>
    </source>
</evidence>
<comment type="caution">
    <text evidence="2">The sequence shown here is derived from an EMBL/GenBank/DDBJ whole genome shotgun (WGS) entry which is preliminary data.</text>
</comment>
<protein>
    <submittedName>
        <fullName evidence="2">SMI1/KNR4 family protein</fullName>
    </submittedName>
</protein>
<dbReference type="SUPFAM" id="SSF160631">
    <property type="entry name" value="SMI1/KNR4-like"/>
    <property type="match status" value="1"/>
</dbReference>
<proteinExistence type="predicted"/>
<reference evidence="2 3" key="1">
    <citation type="submission" date="2019-09" db="EMBL/GenBank/DDBJ databases">
        <title>Pimelobacter sp. isolated from Paulinella.</title>
        <authorList>
            <person name="Jeong S.E."/>
        </authorList>
    </citation>
    <scope>NUCLEOTIDE SEQUENCE [LARGE SCALE GENOMIC DNA]</scope>
    <source>
        <strain evidence="2 3">Pch-N</strain>
    </source>
</reference>
<dbReference type="SMART" id="SM00860">
    <property type="entry name" value="SMI1_KNR4"/>
    <property type="match status" value="1"/>
</dbReference>
<dbReference type="InterPro" id="IPR037883">
    <property type="entry name" value="Knr4/Smi1-like_sf"/>
</dbReference>
<dbReference type="RefSeq" id="WP_151581918.1">
    <property type="nucleotide sequence ID" value="NZ_WBVM01000003.1"/>
</dbReference>
<dbReference type="AlphaFoldDB" id="A0A7J5DSW0"/>
<name>A0A7J5DSW0_NOCSI</name>